<dbReference type="RefSeq" id="WP_004070238.1">
    <property type="nucleotide sequence ID" value="NC_022084.1"/>
</dbReference>
<dbReference type="AlphaFoldDB" id="H3ZRK5"/>
<evidence type="ECO:0000313" key="3">
    <source>
        <dbReference type="Proteomes" id="UP000015502"/>
    </source>
</evidence>
<protein>
    <submittedName>
        <fullName evidence="2">Uncharacterized protein</fullName>
    </submittedName>
</protein>
<dbReference type="PaxDb" id="523849-OCC_13091"/>
<keyword evidence="3" id="KW-1185">Reference proteome</keyword>
<reference evidence="2 3" key="1">
    <citation type="journal article" date="2012" name="J. Bacteriol.">
        <title>Genome sequence of the model hyperthermophilic archaeon Thermococcus litoralis NS-C.</title>
        <authorList>
            <person name="Gardner A.F."/>
            <person name="Kumar S."/>
            <person name="Perler F.B."/>
        </authorList>
    </citation>
    <scope>NUCLEOTIDE SEQUENCE [LARGE SCALE GENOMIC DNA]</scope>
    <source>
        <strain evidence="3">ATCC 51850 / DSM 5473 / JCM 8560 / NS-C</strain>
    </source>
</reference>
<gene>
    <name evidence="2" type="ORF">OCC_13091</name>
</gene>
<feature type="coiled-coil region" evidence="1">
    <location>
        <begin position="250"/>
        <end position="284"/>
    </location>
</feature>
<dbReference type="OrthoDB" id="101843at2157"/>
<dbReference type="Proteomes" id="UP000015502">
    <property type="component" value="Chromosome"/>
</dbReference>
<dbReference type="KEGG" id="tlt:OCC_13091"/>
<proteinExistence type="predicted"/>
<name>H3ZRK5_THELN</name>
<dbReference type="STRING" id="523849.OCC_13091"/>
<evidence type="ECO:0000313" key="2">
    <source>
        <dbReference type="EMBL" id="EHR77411.1"/>
    </source>
</evidence>
<dbReference type="GeneID" id="16549802"/>
<accession>H3ZRK5</accession>
<organism evidence="2 3">
    <name type="scientific">Thermococcus litoralis (strain ATCC 51850 / DSM 5473 / JCM 8560 / NS-C)</name>
    <dbReference type="NCBI Taxonomy" id="523849"/>
    <lineage>
        <taxon>Archaea</taxon>
        <taxon>Methanobacteriati</taxon>
        <taxon>Methanobacteriota</taxon>
        <taxon>Thermococci</taxon>
        <taxon>Thermococcales</taxon>
        <taxon>Thermococcaceae</taxon>
        <taxon>Thermococcus</taxon>
    </lineage>
</organism>
<dbReference type="EMBL" id="CP006670">
    <property type="protein sequence ID" value="EHR77411.1"/>
    <property type="molecule type" value="Genomic_DNA"/>
</dbReference>
<keyword evidence="1" id="KW-0175">Coiled coil</keyword>
<evidence type="ECO:0000256" key="1">
    <source>
        <dbReference type="SAM" id="Coils"/>
    </source>
</evidence>
<dbReference type="HOGENOM" id="CLU_968461_0_0_2"/>
<sequence>MHISFYFISQDRGFPVLITEKSSIFLTREPVPFDEFKRRINALVFSEADFTDLFEVRIFKKDPYIEIKLSNGTKLRTTIENFLEGVNKSVENLSRVISREPVHLESLVLKIISPPSCESRKSCRNEYELEIYGESLYIISSTVYLDEYLSELIELRDFIKSGKLPRESWRIIHDLDGKIREVLSMDTSKPENRGMLLEFTRLKGLSKGASPPLIRFTFAMYDPFEVIYVAESESGSIMLIFILYAQMAVVVKKESLLKSIERAIQDARNELEKLEYRSERQIDSRGEDFFKKGAGE</sequence>